<reference evidence="2 3" key="1">
    <citation type="journal article" date="2021" name="Nat. Commun.">
        <title>Genetic determinants of endophytism in the Arabidopsis root mycobiome.</title>
        <authorList>
            <person name="Mesny F."/>
            <person name="Miyauchi S."/>
            <person name="Thiergart T."/>
            <person name="Pickel B."/>
            <person name="Atanasova L."/>
            <person name="Karlsson M."/>
            <person name="Huettel B."/>
            <person name="Barry K.W."/>
            <person name="Haridas S."/>
            <person name="Chen C."/>
            <person name="Bauer D."/>
            <person name="Andreopoulos W."/>
            <person name="Pangilinan J."/>
            <person name="LaButti K."/>
            <person name="Riley R."/>
            <person name="Lipzen A."/>
            <person name="Clum A."/>
            <person name="Drula E."/>
            <person name="Henrissat B."/>
            <person name="Kohler A."/>
            <person name="Grigoriev I.V."/>
            <person name="Martin F.M."/>
            <person name="Hacquard S."/>
        </authorList>
    </citation>
    <scope>NUCLEOTIDE SEQUENCE [LARGE SCALE GENOMIC DNA]</scope>
    <source>
        <strain evidence="2 3">MPI-SDFR-AT-0080</strain>
    </source>
</reference>
<evidence type="ECO:0000313" key="3">
    <source>
        <dbReference type="Proteomes" id="UP000774617"/>
    </source>
</evidence>
<evidence type="ECO:0000256" key="1">
    <source>
        <dbReference type="SAM" id="Coils"/>
    </source>
</evidence>
<name>A0ABQ8FXZ6_9PEZI</name>
<proteinExistence type="predicted"/>
<sequence>ETITIRTLYNFFFWVLKRRKKTLRAVSTLETYWKVFCLVRERVVRSKLDKQILVQMKDLSSRFLRRFNLKSEKREKTAMYVEDIFEVLKAQWTAPEMTFDHERHRIELSLFMLLAGTTGNRPGALLALRYCDVQATLIRDPAGGNEPYVLLEFIYTHTKGYLGQKDSNTFTIPEIRHDPYLILSPHTSFLALAFSDQAFAAPDLTGPEALYKLRVPDRTNQLRLPWKEEVLDVPIFRKSCRTVQGIGISQEALPDSTVRPWLRKLGEITGLEKICHPYVLRYAAGKAFDSCEGISDSLRNLIMQHSESEVFQQHYLPRQISADTQAAYRGLPAQLDVMRAASGMIRGLDVRRPRKVSAEQLHQIEAHPKVEKSRKKMEELKLKVRQVKREDPSDPRLPALRAAKDEAVRAHRNKKRRQKEALLKNARERFQRDQAVADIQNLLNGLPADSPETVEHEYALEERYQAVQALFALPKKTLSEERCRESRAITALVALCQKKEDRRRARRSKTPVKGDTSDSSVVGVIVDKHSVSRNLECKPTQCFLCFGDEGLPLQKRGKEFCSRADMKKHVLRYHLRHFAEDATVACPLDGELLRGHMDVLSHGQFVHGTPFLVR</sequence>
<dbReference type="Pfam" id="PF11917">
    <property type="entry name" value="DUF3435"/>
    <property type="match status" value="1"/>
</dbReference>
<organism evidence="2 3">
    <name type="scientific">Macrophomina phaseolina</name>
    <dbReference type="NCBI Taxonomy" id="35725"/>
    <lineage>
        <taxon>Eukaryota</taxon>
        <taxon>Fungi</taxon>
        <taxon>Dikarya</taxon>
        <taxon>Ascomycota</taxon>
        <taxon>Pezizomycotina</taxon>
        <taxon>Dothideomycetes</taxon>
        <taxon>Dothideomycetes incertae sedis</taxon>
        <taxon>Botryosphaeriales</taxon>
        <taxon>Botryosphaeriaceae</taxon>
        <taxon>Macrophomina</taxon>
    </lineage>
</organism>
<dbReference type="PANTHER" id="PTHR37535:SF2">
    <property type="entry name" value="FINGER DOMAIN PROTEIN, PUTATIVE (AFU_ORTHOLOGUE AFUA_6G09300)-RELATED"/>
    <property type="match status" value="1"/>
</dbReference>
<comment type="caution">
    <text evidence="2">The sequence shown here is derived from an EMBL/GenBank/DDBJ whole genome shotgun (WGS) entry which is preliminary data.</text>
</comment>
<keyword evidence="3" id="KW-1185">Reference proteome</keyword>
<evidence type="ECO:0000313" key="2">
    <source>
        <dbReference type="EMBL" id="KAH7033965.1"/>
    </source>
</evidence>
<feature type="coiled-coil region" evidence="1">
    <location>
        <begin position="370"/>
        <end position="420"/>
    </location>
</feature>
<dbReference type="PANTHER" id="PTHR37535">
    <property type="entry name" value="FLUG DOMAIN PROTEIN"/>
    <property type="match status" value="1"/>
</dbReference>
<keyword evidence="1" id="KW-0175">Coiled coil</keyword>
<dbReference type="Proteomes" id="UP000774617">
    <property type="component" value="Unassembled WGS sequence"/>
</dbReference>
<accession>A0ABQ8FXZ6</accession>
<protein>
    <recommendedName>
        <fullName evidence="4">C2H2-type domain-containing protein</fullName>
    </recommendedName>
</protein>
<evidence type="ECO:0008006" key="4">
    <source>
        <dbReference type="Google" id="ProtNLM"/>
    </source>
</evidence>
<dbReference type="InterPro" id="IPR021842">
    <property type="entry name" value="DUF3435"/>
</dbReference>
<feature type="non-terminal residue" evidence="2">
    <location>
        <position position="1"/>
    </location>
</feature>
<gene>
    <name evidence="2" type="ORF">B0J12DRAFT_766274</name>
</gene>
<dbReference type="EMBL" id="JAGTJR010000039">
    <property type="protein sequence ID" value="KAH7033965.1"/>
    <property type="molecule type" value="Genomic_DNA"/>
</dbReference>